<protein>
    <submittedName>
        <fullName evidence="2">Uncharacterized protein</fullName>
    </submittedName>
</protein>
<reference evidence="2 3" key="1">
    <citation type="submission" date="2020-07" db="EMBL/GenBank/DDBJ databases">
        <title>Complete genome sequence of Klebsiella pneumoniae phage Miami.</title>
        <authorList>
            <person name="Mora D.A."/>
            <person name="Lessor L."/>
            <person name="Gill J."/>
            <person name="Liu M."/>
        </authorList>
    </citation>
    <scope>NUCLEOTIDE SEQUENCE [LARGE SCALE GENOMIC DNA]</scope>
</reference>
<organism evidence="2 3">
    <name type="scientific">Klebsiella phage Miami</name>
    <dbReference type="NCBI Taxonomy" id="2767581"/>
    <lineage>
        <taxon>Viruses</taxon>
        <taxon>Duplodnaviria</taxon>
        <taxon>Heunggongvirae</taxon>
        <taxon>Uroviricota</taxon>
        <taxon>Caudoviricetes</taxon>
        <taxon>Chimalliviridae</taxon>
        <taxon>Miamivirus</taxon>
        <taxon>Miamivirus miami</taxon>
    </lineage>
</organism>
<dbReference type="Proteomes" id="UP000662782">
    <property type="component" value="Segment"/>
</dbReference>
<evidence type="ECO:0000313" key="2">
    <source>
        <dbReference type="EMBL" id="QPB09205.1"/>
    </source>
</evidence>
<dbReference type="EMBL" id="MT701590">
    <property type="protein sequence ID" value="QPB09205.1"/>
    <property type="molecule type" value="Genomic_DNA"/>
</dbReference>
<accession>A0A873WM92</accession>
<name>A0A873WM92_9CAUD</name>
<evidence type="ECO:0000256" key="1">
    <source>
        <dbReference type="SAM" id="MobiDB-lite"/>
    </source>
</evidence>
<proteinExistence type="predicted"/>
<evidence type="ECO:0000313" key="3">
    <source>
        <dbReference type="Proteomes" id="UP000662782"/>
    </source>
</evidence>
<feature type="region of interest" description="Disordered" evidence="1">
    <location>
        <begin position="16"/>
        <end position="45"/>
    </location>
</feature>
<gene>
    <name evidence="2" type="ORF">CPT_Miami_110</name>
</gene>
<sequence length="84" mass="9269">MAKPVTYRQFLKNNGIPKDKKEPLIPPTATLLPKPEVPKGLDSSLRGTDGIGIDTFGDVDGRSGRIQIINAKKAHGEWFTWPNK</sequence>
<keyword evidence="3" id="KW-1185">Reference proteome</keyword>